<keyword evidence="2" id="KW-0282">Flagellum</keyword>
<dbReference type="EMBL" id="LHPF02000008">
    <property type="protein sequence ID" value="PSC73124.1"/>
    <property type="molecule type" value="Genomic_DNA"/>
</dbReference>
<protein>
    <submittedName>
        <fullName evidence="2">Flagellar associated</fullName>
    </submittedName>
</protein>
<keyword evidence="2" id="KW-0969">Cilium</keyword>
<evidence type="ECO:0000313" key="3">
    <source>
        <dbReference type="Proteomes" id="UP000239649"/>
    </source>
</evidence>
<accession>A0A2P6VGA2</accession>
<evidence type="ECO:0000256" key="1">
    <source>
        <dbReference type="SAM" id="MobiDB-lite"/>
    </source>
</evidence>
<comment type="caution">
    <text evidence="2">The sequence shown here is derived from an EMBL/GenBank/DDBJ whole genome shotgun (WGS) entry which is preliminary data.</text>
</comment>
<dbReference type="Pfam" id="PF22611">
    <property type="entry name" value="CFAP126"/>
    <property type="match status" value="1"/>
</dbReference>
<keyword evidence="2" id="KW-0966">Cell projection</keyword>
<reference evidence="2 3" key="1">
    <citation type="journal article" date="2018" name="Plant J.">
        <title>Genome sequences of Chlorella sorokiniana UTEX 1602 and Micractinium conductrix SAG 241.80: implications to maltose excretion by a green alga.</title>
        <authorList>
            <person name="Arriola M.B."/>
            <person name="Velmurugan N."/>
            <person name="Zhang Y."/>
            <person name="Plunkett M.H."/>
            <person name="Hondzo H."/>
            <person name="Barney B.M."/>
        </authorList>
    </citation>
    <scope>NUCLEOTIDE SEQUENCE [LARGE SCALE GENOMIC DNA]</scope>
    <source>
        <strain evidence="2 3">SAG 241.80</strain>
    </source>
</reference>
<dbReference type="Proteomes" id="UP000239649">
    <property type="component" value="Unassembled WGS sequence"/>
</dbReference>
<dbReference type="OrthoDB" id="521617at2759"/>
<proteinExistence type="predicted"/>
<gene>
    <name evidence="2" type="ORF">C2E20_3644</name>
</gene>
<dbReference type="STRING" id="554055.A0A2P6VGA2"/>
<dbReference type="InterPro" id="IPR038797">
    <property type="entry name" value="Fltp"/>
</dbReference>
<evidence type="ECO:0000313" key="2">
    <source>
        <dbReference type="EMBL" id="PSC73124.1"/>
    </source>
</evidence>
<sequence length="128" mass="13839">MSRVYSASQYEKAYSPARLGNWEAVPQEKKAQAACPGNTPKVEKTADGRTITIVDEKGHIVRGSKKPAAFAAAPPVPAPPRWPQPNPTFKGTSVATMGYKGIQTDYLPSSTVKVNTVEIPGCKETFYQ</sequence>
<name>A0A2P6VGA2_9CHLO</name>
<dbReference type="AlphaFoldDB" id="A0A2P6VGA2"/>
<keyword evidence="3" id="KW-1185">Reference proteome</keyword>
<feature type="compositionally biased region" description="Pro residues" evidence="1">
    <location>
        <begin position="74"/>
        <end position="86"/>
    </location>
</feature>
<feature type="region of interest" description="Disordered" evidence="1">
    <location>
        <begin position="70"/>
        <end position="90"/>
    </location>
</feature>
<organism evidence="2 3">
    <name type="scientific">Micractinium conductrix</name>
    <dbReference type="NCBI Taxonomy" id="554055"/>
    <lineage>
        <taxon>Eukaryota</taxon>
        <taxon>Viridiplantae</taxon>
        <taxon>Chlorophyta</taxon>
        <taxon>core chlorophytes</taxon>
        <taxon>Trebouxiophyceae</taxon>
        <taxon>Chlorellales</taxon>
        <taxon>Chlorellaceae</taxon>
        <taxon>Chlorella clade</taxon>
        <taxon>Micractinium</taxon>
    </lineage>
</organism>